<dbReference type="Pfam" id="PF14676">
    <property type="entry name" value="FANCI_S2"/>
    <property type="match status" value="1"/>
</dbReference>
<evidence type="ECO:0000313" key="9">
    <source>
        <dbReference type="RefSeq" id="XP_018024650.1"/>
    </source>
</evidence>
<dbReference type="GO" id="GO:0070182">
    <property type="term" value="F:DNA polymerase binding"/>
    <property type="evidence" value="ECO:0007669"/>
    <property type="project" value="TreeGrafter"/>
</dbReference>
<proteinExistence type="predicted"/>
<accession>A0A8B7PF70</accession>
<dbReference type="OrthoDB" id="195089at2759"/>
<dbReference type="Pfam" id="PF14679">
    <property type="entry name" value="FANCI_HD1"/>
    <property type="match status" value="1"/>
</dbReference>
<dbReference type="InterPro" id="IPR029313">
    <property type="entry name" value="FANCI_S3"/>
</dbReference>
<evidence type="ECO:0000259" key="2">
    <source>
        <dbReference type="Pfam" id="PF14675"/>
    </source>
</evidence>
<feature type="domain" description="FANCI solenoid 3" evidence="4">
    <location>
        <begin position="858"/>
        <end position="1037"/>
    </location>
</feature>
<sequence length="1332" mass="150089">MLKKYQLLIKKEDYSNLENLLIQDSDQHVIKILSQELKEPHGVSLADGLLTALKGVTRESLSLRTKVYETLFELVRVESSDTGATINEHVLGGLTGVLLRQLDQFPTHCLLPFVDQYIELAKLGEPLHGRWLDILPKLVCTISKRQDIILGGTREMTGEDFKYHVIQTFCEQTWPATTTSSLLVAFKEMNLEKQELTDIVLKVERVLRSLEYQNVPPIIYQLVLLTQSKIPGAAIRTVEAYFREQEKKMLAEQPQPIASMDEINSAEVTDQQINTDRAQRDLREAQGTVILHVTHLAQFDPSIAKDYIKLLKTARWLPHVLFSPFNLSLALSLASIERYQDQVVEAVCKSIHHSLLLAQKSRHSAWLRRVWPLAVDLQNVLRTTIVNSAQGWQQVCSGVCVVLLSLLEGGAGVRDEAASLGVTCLPLLLSSHPQTAPHCLKQIANCSLIASRPRHYLAALSRIGRCSPMVLVEHQSLVRELLLEQLQHHQPATAVSILHALSNTFRMDVPLRDALMLTLRKMLFSRTVHCRVVAVQGLLLLLRHLRVETTLSSSQASFSFSSALSQISATAAQVHGSDLGQHESLCYELLALLRRCFSQQHEVRSALYKGLYDVCRANRKLTVNILGLLLQHLSAFIDTRPACLNPIVVKDLVTLQGDSWILQEPLGDLLSVIAACKVFYRELEENPAHSKSLLDDDEDDANSPEILNDVCRTFDVLEQKLSTCELNDLDFDNNTDFSLSALGQKNQLLAQIMFSVYDAVIGHTFLCDVSRPKEKMQLCVDLFKKQRKIVELVKVKSAKSTASKKGEGTSKGKGRVSSKNEVDFKSILRLSVVTEMLALCLCEGEGEQTDLPFAECQELQAYLLSCVESHVSAHSNLSIQERDRHLPYLRRLARLLFVECFELCGRVDPDDEREVAKLHTCVNIVHSLMDNFVKHHGDKLEQILKDITNKSASNDVNTLAFLVVKGCQKMLVRLLGIEDNQALMKDSTTIVQIIAQVVCIINHDAEELQKAYEWVEKFSKEKSIGYVPLCEAIMKLLLFLSDQINARHNLDQHLARDIYHCLGDNDESVIVSDTRIEFSIISESTVTGSISVLMAHLDSSLAITEMSLNKMRAHLCTPTDYPSDKVEENVNIKLGVIIKAMNEVVRSALPLGPVMDLVIKKAEKIYGIMALYIRYYLDLFRVKNYPQISEKFERLVHMSGELLSEPLYLFLNYVEEARSGDRNIALQTAMKESKLIPALVFAIEKYEKLVIQLSKRSKVNLMTGMKLSTLRDFKIETNKLERLNNSNDDQEEREDAEEHAPASSDEKTIPKKRKASADPNNASQKRRKLQSK</sequence>
<dbReference type="InterPro" id="IPR029314">
    <property type="entry name" value="FANCI_S4"/>
</dbReference>
<feature type="domain" description="FANCI solenoid 1" evidence="2">
    <location>
        <begin position="84"/>
        <end position="297"/>
    </location>
</feature>
<feature type="domain" description="FANCI solenoid 4" evidence="5">
    <location>
        <begin position="1052"/>
        <end position="1281"/>
    </location>
</feature>
<dbReference type="Pfam" id="PF14675">
    <property type="entry name" value="FANCI_S1"/>
    <property type="match status" value="1"/>
</dbReference>
<evidence type="ECO:0000259" key="3">
    <source>
        <dbReference type="Pfam" id="PF14676"/>
    </source>
</evidence>
<dbReference type="SUPFAM" id="SSF48371">
    <property type="entry name" value="ARM repeat"/>
    <property type="match status" value="1"/>
</dbReference>
<reference evidence="9" key="1">
    <citation type="submission" date="2025-08" db="UniProtKB">
        <authorList>
            <consortium name="RefSeq"/>
        </authorList>
    </citation>
    <scope>IDENTIFICATION</scope>
    <source>
        <tissue evidence="9">Whole organism</tissue>
    </source>
</reference>
<dbReference type="Pfam" id="PF14678">
    <property type="entry name" value="FANCI_S4"/>
    <property type="match status" value="1"/>
</dbReference>
<dbReference type="RefSeq" id="XP_018024650.1">
    <property type="nucleotide sequence ID" value="XM_018169161.2"/>
</dbReference>
<protein>
    <submittedName>
        <fullName evidence="9">Fanconi anemia group I protein</fullName>
    </submittedName>
</protein>
<feature type="compositionally biased region" description="Basic and acidic residues" evidence="1">
    <location>
        <begin position="1296"/>
        <end position="1309"/>
    </location>
</feature>
<dbReference type="InterPro" id="IPR029312">
    <property type="entry name" value="FANCI_HD2"/>
</dbReference>
<evidence type="ECO:0000256" key="1">
    <source>
        <dbReference type="SAM" id="MobiDB-lite"/>
    </source>
</evidence>
<feature type="domain" description="FANCI solenoid 2" evidence="3">
    <location>
        <begin position="414"/>
        <end position="539"/>
    </location>
</feature>
<dbReference type="GeneID" id="108680356"/>
<name>A0A8B7PF70_HYAAZ</name>
<dbReference type="InterPro" id="IPR029308">
    <property type="entry name" value="FANCI_S1"/>
</dbReference>
<dbReference type="InterPro" id="IPR026171">
    <property type="entry name" value="FANCI"/>
</dbReference>
<dbReference type="Pfam" id="PF14680">
    <property type="entry name" value="FANCI_HD2"/>
    <property type="match status" value="1"/>
</dbReference>
<feature type="domain" description="FANCI helical" evidence="6">
    <location>
        <begin position="304"/>
        <end position="385"/>
    </location>
</feature>
<dbReference type="PANTHER" id="PTHR21818">
    <property type="entry name" value="BC025462 PROTEIN"/>
    <property type="match status" value="1"/>
</dbReference>
<dbReference type="PANTHER" id="PTHR21818:SF0">
    <property type="entry name" value="FANCONI ANEMIA GROUP I PROTEIN"/>
    <property type="match status" value="1"/>
</dbReference>
<evidence type="ECO:0000259" key="6">
    <source>
        <dbReference type="Pfam" id="PF14679"/>
    </source>
</evidence>
<feature type="domain" description="FANCI helical" evidence="7">
    <location>
        <begin position="552"/>
        <end position="794"/>
    </location>
</feature>
<dbReference type="GO" id="GO:0006281">
    <property type="term" value="P:DNA repair"/>
    <property type="evidence" value="ECO:0007669"/>
    <property type="project" value="InterPro"/>
</dbReference>
<evidence type="ECO:0000259" key="7">
    <source>
        <dbReference type="Pfam" id="PF14680"/>
    </source>
</evidence>
<evidence type="ECO:0000259" key="4">
    <source>
        <dbReference type="Pfam" id="PF14677"/>
    </source>
</evidence>
<keyword evidence="8" id="KW-1185">Reference proteome</keyword>
<organism evidence="8 9">
    <name type="scientific">Hyalella azteca</name>
    <name type="common">Amphipod</name>
    <dbReference type="NCBI Taxonomy" id="294128"/>
    <lineage>
        <taxon>Eukaryota</taxon>
        <taxon>Metazoa</taxon>
        <taxon>Ecdysozoa</taxon>
        <taxon>Arthropoda</taxon>
        <taxon>Crustacea</taxon>
        <taxon>Multicrustacea</taxon>
        <taxon>Malacostraca</taxon>
        <taxon>Eumalacostraca</taxon>
        <taxon>Peracarida</taxon>
        <taxon>Amphipoda</taxon>
        <taxon>Senticaudata</taxon>
        <taxon>Talitrida</taxon>
        <taxon>Talitroidea</taxon>
        <taxon>Hyalellidae</taxon>
        <taxon>Hyalella</taxon>
    </lineage>
</organism>
<dbReference type="KEGG" id="hazt:108680356"/>
<dbReference type="InterPro" id="IPR029310">
    <property type="entry name" value="FANCI_HD1"/>
</dbReference>
<dbReference type="InterPro" id="IPR016024">
    <property type="entry name" value="ARM-type_fold"/>
</dbReference>
<feature type="region of interest" description="Disordered" evidence="1">
    <location>
        <begin position="1281"/>
        <end position="1332"/>
    </location>
</feature>
<evidence type="ECO:0000259" key="5">
    <source>
        <dbReference type="Pfam" id="PF14678"/>
    </source>
</evidence>
<dbReference type="CTD" id="55215"/>
<dbReference type="OMA" id="QSMRMMN"/>
<evidence type="ECO:0000313" key="8">
    <source>
        <dbReference type="Proteomes" id="UP000694843"/>
    </source>
</evidence>
<dbReference type="Proteomes" id="UP000694843">
    <property type="component" value="Unplaced"/>
</dbReference>
<gene>
    <name evidence="9" type="primary">LOC108680356</name>
</gene>
<dbReference type="Pfam" id="PF14677">
    <property type="entry name" value="FANCI_S3"/>
    <property type="match status" value="1"/>
</dbReference>
<dbReference type="InterPro" id="IPR029315">
    <property type="entry name" value="FANCI_S2"/>
</dbReference>